<evidence type="ECO:0000313" key="2">
    <source>
        <dbReference type="EMBL" id="AAR04021.1"/>
    </source>
</evidence>
<dbReference type="AlphaFoldDB" id="Q7BQE9"/>
<reference evidence="2" key="2">
    <citation type="submission" date="2003-10" db="EMBL/GenBank/DDBJ databases">
        <authorList>
            <person name="Zhang Y.L."/>
            <person name="Ong C.T."/>
            <person name="Leung K.Y."/>
        </authorList>
    </citation>
    <scope>NUCLEOTIDE SEQUENCE</scope>
    <source>
        <strain evidence="2">PPD134/91</strain>
    </source>
</reference>
<protein>
    <submittedName>
        <fullName evidence="2">Uncharacterized protein</fullName>
    </submittedName>
</protein>
<sequence>MADYQTRALHICKQKLLIQWKLGSVLVPPPIRRGGRGKVRSAIRDDGADAAGTGMCRLRRSVRPCALPEENRVAVGLAGEKTFGDFGSFQSHSPKPEGRAKPLRGQRPRVLHGKAVPFPHHTVRTITPTG</sequence>
<name>Q7BQE9_AERHY</name>
<reference evidence="2" key="1">
    <citation type="journal article" date="2000" name="Microbiology">
        <title>Molecular analysis of genetic differences between virulent and avirulent strains of Aeromonas hydrophila isolated from diseased fish.</title>
        <authorList>
            <person name="Zhang Y.L."/>
            <person name="Ong C.T."/>
            <person name="Leung K.Y."/>
        </authorList>
    </citation>
    <scope>NUCLEOTIDE SEQUENCE</scope>
    <source>
        <strain evidence="2">PPD134/91</strain>
    </source>
</reference>
<accession>Q7BQE9</accession>
<feature type="region of interest" description="Disordered" evidence="1">
    <location>
        <begin position="85"/>
        <end position="107"/>
    </location>
</feature>
<proteinExistence type="predicted"/>
<organism evidence="2">
    <name type="scientific">Aeromonas hydrophila</name>
    <dbReference type="NCBI Taxonomy" id="644"/>
    <lineage>
        <taxon>Bacteria</taxon>
        <taxon>Pseudomonadati</taxon>
        <taxon>Pseudomonadota</taxon>
        <taxon>Gammaproteobacteria</taxon>
        <taxon>Aeromonadales</taxon>
        <taxon>Aeromonadaceae</taxon>
        <taxon>Aeromonas</taxon>
    </lineage>
</organism>
<dbReference type="EMBL" id="AF146606">
    <property type="protein sequence ID" value="AAR04021.1"/>
    <property type="molecule type" value="Genomic_DNA"/>
</dbReference>
<evidence type="ECO:0000256" key="1">
    <source>
        <dbReference type="SAM" id="MobiDB-lite"/>
    </source>
</evidence>